<protein>
    <submittedName>
        <fullName evidence="1">Uncharacterized protein</fullName>
    </submittedName>
</protein>
<dbReference type="EMBL" id="JAADZU010000022">
    <property type="protein sequence ID" value="NDK89692.1"/>
    <property type="molecule type" value="Genomic_DNA"/>
</dbReference>
<name>A0A7K3LN72_9ACTN</name>
<evidence type="ECO:0000313" key="1">
    <source>
        <dbReference type="EMBL" id="NDK89692.1"/>
    </source>
</evidence>
<keyword evidence="2" id="KW-1185">Reference proteome</keyword>
<accession>A0A7K3LN72</accession>
<gene>
    <name evidence="1" type="ORF">GYA93_08885</name>
</gene>
<evidence type="ECO:0000313" key="2">
    <source>
        <dbReference type="Proteomes" id="UP000466307"/>
    </source>
</evidence>
<comment type="caution">
    <text evidence="1">The sequence shown here is derived from an EMBL/GenBank/DDBJ whole genome shotgun (WGS) entry which is preliminary data.</text>
</comment>
<sequence>MVSDREVEAVVSEVGRRALITPSLVAVRVFGEAITFGDLDRSIREYTIVMEARGLSPHAAFFAALLHCAPSLASVIDGKSCERVLDDVVTWIGRGIDTGPAQGLRAVG</sequence>
<reference evidence="1 2" key="1">
    <citation type="submission" date="2020-01" db="EMBL/GenBank/DDBJ databases">
        <title>Investigation of new actinobacteria for the biodesulphurisation of diesel fuel.</title>
        <authorList>
            <person name="Athi Narayanan S.M."/>
        </authorList>
    </citation>
    <scope>NUCLEOTIDE SEQUENCE [LARGE SCALE GENOMIC DNA]</scope>
    <source>
        <strain evidence="1 2">213E</strain>
    </source>
</reference>
<organism evidence="1 2">
    <name type="scientific">Gordonia desulfuricans</name>
    <dbReference type="NCBI Taxonomy" id="89051"/>
    <lineage>
        <taxon>Bacteria</taxon>
        <taxon>Bacillati</taxon>
        <taxon>Actinomycetota</taxon>
        <taxon>Actinomycetes</taxon>
        <taxon>Mycobacteriales</taxon>
        <taxon>Gordoniaceae</taxon>
        <taxon>Gordonia</taxon>
    </lineage>
</organism>
<dbReference type="Proteomes" id="UP000466307">
    <property type="component" value="Unassembled WGS sequence"/>
</dbReference>
<proteinExistence type="predicted"/>
<dbReference type="AlphaFoldDB" id="A0A7K3LN72"/>
<dbReference type="RefSeq" id="WP_157079346.1">
    <property type="nucleotide sequence ID" value="NZ_JAADZU010000022.1"/>
</dbReference>